<dbReference type="AlphaFoldDB" id="A0A1R4F3A9"/>
<evidence type="ECO:0008006" key="3">
    <source>
        <dbReference type="Google" id="ProtNLM"/>
    </source>
</evidence>
<keyword evidence="2" id="KW-1185">Reference proteome</keyword>
<evidence type="ECO:0000313" key="2">
    <source>
        <dbReference type="Proteomes" id="UP000195913"/>
    </source>
</evidence>
<organism evidence="1 2">
    <name type="scientific">Arthrobacter rhombi</name>
    <dbReference type="NCBI Taxonomy" id="71253"/>
    <lineage>
        <taxon>Bacteria</taxon>
        <taxon>Bacillati</taxon>
        <taxon>Actinomycetota</taxon>
        <taxon>Actinomycetes</taxon>
        <taxon>Micrococcales</taxon>
        <taxon>Micrococcaceae</taxon>
        <taxon>Arthrobacter</taxon>
    </lineage>
</organism>
<accession>A0A1R4F3A9</accession>
<dbReference type="InterPro" id="IPR019933">
    <property type="entry name" value="DivIVA_domain"/>
</dbReference>
<protein>
    <recommendedName>
        <fullName evidence="3">DivIVA domain-containing protein</fullName>
    </recommendedName>
</protein>
<proteinExistence type="predicted"/>
<reference evidence="1 2" key="1">
    <citation type="submission" date="2017-02" db="EMBL/GenBank/DDBJ databases">
        <authorList>
            <person name="Peterson S.W."/>
        </authorList>
    </citation>
    <scope>NUCLEOTIDE SEQUENCE [LARGE SCALE GENOMIC DNA]</scope>
    <source>
        <strain evidence="1 2">B Ar 00.02</strain>
    </source>
</reference>
<name>A0A1R4F3A9_9MICC</name>
<dbReference type="EMBL" id="FUHW01000011">
    <property type="protein sequence ID" value="SJM50292.1"/>
    <property type="molecule type" value="Genomic_DNA"/>
</dbReference>
<sequence length="194" mass="22052">MSQESQQKTQTPFNRVESGEFGYNVKQVDHFLARARATYNGTGDDDSVVTSHLVRRTSFEPQKGGYSAQEVDAALDRLEDVFAQRERDALIETEGEDAWLEQVGRLSAILRGRLHREPGERFRRPSRRNAPSYNVEDVDSLCTQLLAYFEEDVPMSVDAVRRIAFREAVGKDGYEESQVDAFLDRVVELMASID</sequence>
<dbReference type="NCBIfam" id="TIGR03543">
    <property type="entry name" value="divI1A_rptt_fam"/>
    <property type="match status" value="1"/>
</dbReference>
<dbReference type="RefSeq" id="WP_086994691.1">
    <property type="nucleotide sequence ID" value="NZ_FUHW01000011.1"/>
</dbReference>
<gene>
    <name evidence="1" type="ORF">FM101_01980</name>
</gene>
<evidence type="ECO:0000313" key="1">
    <source>
        <dbReference type="EMBL" id="SJM50292.1"/>
    </source>
</evidence>
<dbReference type="NCBIfam" id="TIGR03544">
    <property type="entry name" value="DivI1A_domain"/>
    <property type="match status" value="2"/>
</dbReference>
<dbReference type="Proteomes" id="UP000195913">
    <property type="component" value="Unassembled WGS sequence"/>
</dbReference>
<dbReference type="Gene3D" id="6.10.250.660">
    <property type="match status" value="1"/>
</dbReference>
<dbReference type="InterPro" id="IPR019932">
    <property type="entry name" value="CHP03543"/>
</dbReference>